<evidence type="ECO:0000313" key="1">
    <source>
        <dbReference type="EMBL" id="SUZ92570.1"/>
    </source>
</evidence>
<name>A0A381RL42_9ZZZZ</name>
<reference evidence="1" key="1">
    <citation type="submission" date="2018-05" db="EMBL/GenBank/DDBJ databases">
        <authorList>
            <person name="Lanie J.A."/>
            <person name="Ng W.-L."/>
            <person name="Kazmierczak K.M."/>
            <person name="Andrzejewski T.M."/>
            <person name="Davidsen T.M."/>
            <person name="Wayne K.J."/>
            <person name="Tettelin H."/>
            <person name="Glass J.I."/>
            <person name="Rusch D."/>
            <person name="Podicherti R."/>
            <person name="Tsui H.-C.T."/>
            <person name="Winkler M.E."/>
        </authorList>
    </citation>
    <scope>NUCLEOTIDE SEQUENCE</scope>
</reference>
<protein>
    <submittedName>
        <fullName evidence="1">Uncharacterized protein</fullName>
    </submittedName>
</protein>
<dbReference type="AlphaFoldDB" id="A0A381RL42"/>
<sequence length="235" mass="26686">MVIAKIAKGAKALTKRVKASKSKRRLKRKSKIVGGVDPKYRKDPVYVKEKRAQAFLHKRATPEYERAWLGEVGPASRGLKKRNKRPTNPTYHVSGYLNKKNIRAEQAYKTGRFKPKKADLPFHSLKAKIWYKIQDKYGTTPSPLGNRILTPREIRQARRHSARIDRIFLENYRRPGAWYLRRPLDDKTRGEDLAIGASGAVVFGGIGGVALSRYHGKTLTGADLPKTKKKKGSKR</sequence>
<organism evidence="1">
    <name type="scientific">marine metagenome</name>
    <dbReference type="NCBI Taxonomy" id="408172"/>
    <lineage>
        <taxon>unclassified sequences</taxon>
        <taxon>metagenomes</taxon>
        <taxon>ecological metagenomes</taxon>
    </lineage>
</organism>
<accession>A0A381RL42</accession>
<gene>
    <name evidence="1" type="ORF">METZ01_LOCUS45424</name>
</gene>
<proteinExistence type="predicted"/>
<dbReference type="EMBL" id="UINC01002070">
    <property type="protein sequence ID" value="SUZ92570.1"/>
    <property type="molecule type" value="Genomic_DNA"/>
</dbReference>